<evidence type="ECO:0000313" key="2">
    <source>
        <dbReference type="EMBL" id="QDS71470.1"/>
    </source>
</evidence>
<name>A0A517L764_9PEZI</name>
<dbReference type="EMBL" id="CP042190">
    <property type="protein sequence ID" value="QDS71470.1"/>
    <property type="molecule type" value="Genomic_DNA"/>
</dbReference>
<accession>A0A517L764</accession>
<proteinExistence type="predicted"/>
<feature type="region of interest" description="Disordered" evidence="1">
    <location>
        <begin position="1"/>
        <end position="44"/>
    </location>
</feature>
<gene>
    <name evidence="2" type="ORF">FKW77_004163</name>
</gene>
<dbReference type="AlphaFoldDB" id="A0A517L764"/>
<keyword evidence="3" id="KW-1185">Reference proteome</keyword>
<evidence type="ECO:0000256" key="1">
    <source>
        <dbReference type="SAM" id="MobiDB-lite"/>
    </source>
</evidence>
<sequence length="120" mass="12832">MKGLLPSFRVSPDGPSEHGRDSMAGMNYNGNGGGRSGKDRTNYNYAPDVPDFDGGCYVGSNHGVSAMAELVNYTDDTKKIFTNAEYYYVQGKRSYDVSGAITGVAKYDGADTLYCDLAAA</sequence>
<reference evidence="2 3" key="1">
    <citation type="submission" date="2019-07" db="EMBL/GenBank/DDBJ databases">
        <title>Finished genome of Venturia effusa.</title>
        <authorList>
            <person name="Young C.A."/>
            <person name="Cox M.P."/>
            <person name="Ganley A.R.D."/>
            <person name="David W.J."/>
        </authorList>
    </citation>
    <scope>NUCLEOTIDE SEQUENCE [LARGE SCALE GENOMIC DNA]</scope>
    <source>
        <strain evidence="3">albino</strain>
    </source>
</reference>
<organism evidence="2 3">
    <name type="scientific">Venturia effusa</name>
    <dbReference type="NCBI Taxonomy" id="50376"/>
    <lineage>
        <taxon>Eukaryota</taxon>
        <taxon>Fungi</taxon>
        <taxon>Dikarya</taxon>
        <taxon>Ascomycota</taxon>
        <taxon>Pezizomycotina</taxon>
        <taxon>Dothideomycetes</taxon>
        <taxon>Pleosporomycetidae</taxon>
        <taxon>Venturiales</taxon>
        <taxon>Venturiaceae</taxon>
        <taxon>Venturia</taxon>
    </lineage>
</organism>
<dbReference type="Proteomes" id="UP000316270">
    <property type="component" value="Chromosome 6"/>
</dbReference>
<evidence type="ECO:0000313" key="3">
    <source>
        <dbReference type="Proteomes" id="UP000316270"/>
    </source>
</evidence>
<protein>
    <submittedName>
        <fullName evidence="2">Uncharacterized protein</fullName>
    </submittedName>
</protein>